<gene>
    <name evidence="1" type="ORF">HMPREF3185_01594</name>
</gene>
<dbReference type="STRING" id="322095.HMPREF3185_01594"/>
<accession>A0A134B4L8</accession>
<organism evidence="1 2">
    <name type="scientific">Porphyromonas somerae</name>
    <dbReference type="NCBI Taxonomy" id="322095"/>
    <lineage>
        <taxon>Bacteria</taxon>
        <taxon>Pseudomonadati</taxon>
        <taxon>Bacteroidota</taxon>
        <taxon>Bacteroidia</taxon>
        <taxon>Bacteroidales</taxon>
        <taxon>Porphyromonadaceae</taxon>
        <taxon>Porphyromonas</taxon>
    </lineage>
</organism>
<proteinExistence type="predicted"/>
<evidence type="ECO:0000313" key="1">
    <source>
        <dbReference type="EMBL" id="KXB74881.1"/>
    </source>
</evidence>
<sequence>MRMSSRSHTEEYCFECKRLLLFSSLSYSFTPLPHGHSAEELYQARIACTLMWAPCGLVA</sequence>
<dbReference type="Proteomes" id="UP000070224">
    <property type="component" value="Unassembled WGS sequence"/>
</dbReference>
<reference evidence="2" key="1">
    <citation type="submission" date="2016-01" db="EMBL/GenBank/DDBJ databases">
        <authorList>
            <person name="Mitreva M."/>
            <person name="Pepin K.H."/>
            <person name="Mihindukulasuriya K.A."/>
            <person name="Fulton R."/>
            <person name="Fronick C."/>
            <person name="O'Laughlin M."/>
            <person name="Miner T."/>
            <person name="Herter B."/>
            <person name="Rosa B.A."/>
            <person name="Cordes M."/>
            <person name="Tomlinson C."/>
            <person name="Wollam A."/>
            <person name="Palsikar V.B."/>
            <person name="Mardis E.R."/>
            <person name="Wilson R.K."/>
        </authorList>
    </citation>
    <scope>NUCLEOTIDE SEQUENCE [LARGE SCALE GENOMIC DNA]</scope>
    <source>
        <strain evidence="2">KA00683</strain>
    </source>
</reference>
<keyword evidence="2" id="KW-1185">Reference proteome</keyword>
<dbReference type="PATRIC" id="fig|322095.3.peg.1571"/>
<evidence type="ECO:0000313" key="2">
    <source>
        <dbReference type="Proteomes" id="UP000070224"/>
    </source>
</evidence>
<dbReference type="EMBL" id="LSDK01000110">
    <property type="protein sequence ID" value="KXB74881.1"/>
    <property type="molecule type" value="Genomic_DNA"/>
</dbReference>
<name>A0A134B4L8_9PORP</name>
<dbReference type="AlphaFoldDB" id="A0A134B4L8"/>
<comment type="caution">
    <text evidence="1">The sequence shown here is derived from an EMBL/GenBank/DDBJ whole genome shotgun (WGS) entry which is preliminary data.</text>
</comment>
<protein>
    <submittedName>
        <fullName evidence="1">Uncharacterized protein</fullName>
    </submittedName>
</protein>